<keyword evidence="4" id="KW-0804">Transcription</keyword>
<evidence type="ECO:0000259" key="7">
    <source>
        <dbReference type="PROSITE" id="PS51369"/>
    </source>
</evidence>
<sequence>TKDRHSKIVTAQGPRDRRMRLCYDIAIKFFKLQDMLGFDKASKTVGWLLTKSQAAINELTSMSQPKLSCTGSFKSVSSTSECDVVSIVDEMPTDDTQQVNISSGRSSPGIGKERKARQTRKATFYPLSKESREKARARARERTIGK</sequence>
<gene>
    <name evidence="9" type="primary">CYL1a</name>
</gene>
<evidence type="ECO:0000256" key="6">
    <source>
        <dbReference type="SAM" id="MobiDB-lite"/>
    </source>
</evidence>
<protein>
    <submittedName>
        <fullName evidence="9">CYC-like protein 1a</fullName>
    </submittedName>
</protein>
<dbReference type="PROSITE" id="PS51370">
    <property type="entry name" value="R"/>
    <property type="match status" value="1"/>
</dbReference>
<feature type="compositionally biased region" description="Polar residues" evidence="6">
    <location>
        <begin position="94"/>
        <end position="106"/>
    </location>
</feature>
<evidence type="ECO:0000256" key="4">
    <source>
        <dbReference type="ARBA" id="ARBA00023163"/>
    </source>
</evidence>
<feature type="region of interest" description="Disordered" evidence="6">
    <location>
        <begin position="93"/>
        <end position="146"/>
    </location>
</feature>
<reference evidence="9" key="1">
    <citation type="journal article" date="2014" name="PLoS ONE">
        <title>Specific duplication and dorsoventrally asymmetric expression patterns of cycloidea-like genes in zygomorphic species of ranunculaceae.</title>
        <authorList>
            <person name="Jabbour F."/>
            <person name="Cossard G."/>
            <person name="Le Guilloux M."/>
            <person name="Sannier J."/>
            <person name="Nadot S."/>
            <person name="Damerval C."/>
        </authorList>
    </citation>
    <scope>NUCLEOTIDE SEQUENCE</scope>
</reference>
<evidence type="ECO:0000256" key="3">
    <source>
        <dbReference type="ARBA" id="ARBA00023125"/>
    </source>
</evidence>
<accession>X4Y4Q9</accession>
<dbReference type="GO" id="GO:0005634">
    <property type="term" value="C:nucleus"/>
    <property type="evidence" value="ECO:0007669"/>
    <property type="project" value="UniProtKB-SubCell"/>
</dbReference>
<dbReference type="PROSITE" id="PS51369">
    <property type="entry name" value="TCP"/>
    <property type="match status" value="1"/>
</dbReference>
<dbReference type="GO" id="GO:0043565">
    <property type="term" value="F:sequence-specific DNA binding"/>
    <property type="evidence" value="ECO:0007669"/>
    <property type="project" value="TreeGrafter"/>
</dbReference>
<evidence type="ECO:0000259" key="8">
    <source>
        <dbReference type="PROSITE" id="PS51370"/>
    </source>
</evidence>
<evidence type="ECO:0000256" key="2">
    <source>
        <dbReference type="ARBA" id="ARBA00023015"/>
    </source>
</evidence>
<keyword evidence="5" id="KW-0539">Nucleus</keyword>
<keyword evidence="3" id="KW-0238">DNA-binding</keyword>
<organism evidence="9">
    <name type="scientific">Delphinium cheilanthum</name>
    <dbReference type="NCBI Taxonomy" id="1127150"/>
    <lineage>
        <taxon>Eukaryota</taxon>
        <taxon>Viridiplantae</taxon>
        <taxon>Streptophyta</taxon>
        <taxon>Embryophyta</taxon>
        <taxon>Tracheophyta</taxon>
        <taxon>Spermatophyta</taxon>
        <taxon>Magnoliopsida</taxon>
        <taxon>Ranunculales</taxon>
        <taxon>Ranunculaceae</taxon>
        <taxon>Ranunculoideae</taxon>
        <taxon>Delphinieae</taxon>
        <taxon>Delphinium</taxon>
    </lineage>
</organism>
<keyword evidence="2" id="KW-0805">Transcription regulation</keyword>
<dbReference type="InterPro" id="IPR005333">
    <property type="entry name" value="Transcription_factor_TCP"/>
</dbReference>
<dbReference type="Pfam" id="PF03634">
    <property type="entry name" value="TCP"/>
    <property type="match status" value="1"/>
</dbReference>
<dbReference type="InterPro" id="IPR017887">
    <property type="entry name" value="TF_TCP_subgr"/>
</dbReference>
<dbReference type="EMBL" id="KJ402046">
    <property type="protein sequence ID" value="AHV78218.1"/>
    <property type="molecule type" value="Genomic_DNA"/>
</dbReference>
<dbReference type="GO" id="GO:0003700">
    <property type="term" value="F:DNA-binding transcription factor activity"/>
    <property type="evidence" value="ECO:0007669"/>
    <property type="project" value="InterPro"/>
</dbReference>
<proteinExistence type="predicted"/>
<evidence type="ECO:0000313" key="9">
    <source>
        <dbReference type="EMBL" id="AHV78218.1"/>
    </source>
</evidence>
<dbReference type="GO" id="GO:2000032">
    <property type="term" value="P:regulation of secondary shoot formation"/>
    <property type="evidence" value="ECO:0007669"/>
    <property type="project" value="TreeGrafter"/>
</dbReference>
<dbReference type="AlphaFoldDB" id="X4Y4Q9"/>
<evidence type="ECO:0000256" key="5">
    <source>
        <dbReference type="ARBA" id="ARBA00023242"/>
    </source>
</evidence>
<feature type="non-terminal residue" evidence="9">
    <location>
        <position position="146"/>
    </location>
</feature>
<feature type="domain" description="R" evidence="8">
    <location>
        <begin position="129"/>
        <end position="146"/>
    </location>
</feature>
<feature type="compositionally biased region" description="Basic and acidic residues" evidence="6">
    <location>
        <begin position="129"/>
        <end position="146"/>
    </location>
</feature>
<feature type="non-terminal residue" evidence="9">
    <location>
        <position position="1"/>
    </location>
</feature>
<feature type="domain" description="TCP" evidence="7">
    <location>
        <begin position="1"/>
        <end position="59"/>
    </location>
</feature>
<dbReference type="PANTHER" id="PTHR31072:SF226">
    <property type="entry name" value="TRANSCRIPTION FACTOR TCP18"/>
    <property type="match status" value="1"/>
</dbReference>
<name>X4Y4Q9_9MAGN</name>
<comment type="subcellular location">
    <subcellularLocation>
        <location evidence="1">Nucleus</location>
    </subcellularLocation>
</comment>
<dbReference type="InterPro" id="IPR017888">
    <property type="entry name" value="CYC/TB1_R_domain"/>
</dbReference>
<dbReference type="PANTHER" id="PTHR31072">
    <property type="entry name" value="TRANSCRIPTION FACTOR TCP4-RELATED"/>
    <property type="match status" value="1"/>
</dbReference>
<evidence type="ECO:0000256" key="1">
    <source>
        <dbReference type="ARBA" id="ARBA00004123"/>
    </source>
</evidence>